<accession>A0A7R9MDI6</accession>
<dbReference type="PROSITE" id="PS00383">
    <property type="entry name" value="TYR_PHOSPHATASE_1"/>
    <property type="match status" value="1"/>
</dbReference>
<evidence type="ECO:0008006" key="5">
    <source>
        <dbReference type="Google" id="ProtNLM"/>
    </source>
</evidence>
<reference evidence="3" key="1">
    <citation type="submission" date="2020-11" db="EMBL/GenBank/DDBJ databases">
        <authorList>
            <person name="Tran Van P."/>
        </authorList>
    </citation>
    <scope>NUCLEOTIDE SEQUENCE</scope>
</reference>
<dbReference type="EMBL" id="CAJPVJ010014437">
    <property type="protein sequence ID" value="CAG2175364.1"/>
    <property type="molecule type" value="Genomic_DNA"/>
</dbReference>
<evidence type="ECO:0000313" key="4">
    <source>
        <dbReference type="Proteomes" id="UP000728032"/>
    </source>
</evidence>
<evidence type="ECO:0000259" key="2">
    <source>
        <dbReference type="PROSITE" id="PS50056"/>
    </source>
</evidence>
<dbReference type="PROSITE" id="PS50055">
    <property type="entry name" value="TYR_PHOSPHATASE_PTP"/>
    <property type="match status" value="1"/>
</dbReference>
<dbReference type="InterPro" id="IPR000242">
    <property type="entry name" value="PTP_cat"/>
</dbReference>
<dbReference type="Proteomes" id="UP000728032">
    <property type="component" value="Unassembled WGS sequence"/>
</dbReference>
<dbReference type="SUPFAM" id="SSF52799">
    <property type="entry name" value="(Phosphotyrosine protein) phosphatases II"/>
    <property type="match status" value="1"/>
</dbReference>
<keyword evidence="4" id="KW-1185">Reference proteome</keyword>
<dbReference type="InterPro" id="IPR029021">
    <property type="entry name" value="Prot-tyrosine_phosphatase-like"/>
</dbReference>
<proteinExistence type="predicted"/>
<sequence length="289" mass="33713">MYSKSLVRPNAYICAQGPNEYTIIDFWSMIWQSQSHMVVMLTKVFDFIRVMCAQYWPTTINSSEVYGPFEVTLIDEEKTADYVIRTIKLKFGPNEILRSKRSGSLDSDSGEYRIIYQLHYHSWSANSCPFSDSILRFRKRVKLYCEELRDINNGPLIVHCSDGCGRTGAYVCLDANLQLAEEEGFVDVFNYTKLLRESRKGMIENEEQYRFIYQTLEESYICGKTWFPSSDISQQMKHKSLKNPITKQNEYQREFHKLMKMTSKLSIGECAGGHRIENRDKNRDVSIVP</sequence>
<dbReference type="CDD" id="cd00047">
    <property type="entry name" value="PTPc"/>
    <property type="match status" value="1"/>
</dbReference>
<organism evidence="3">
    <name type="scientific">Oppiella nova</name>
    <dbReference type="NCBI Taxonomy" id="334625"/>
    <lineage>
        <taxon>Eukaryota</taxon>
        <taxon>Metazoa</taxon>
        <taxon>Ecdysozoa</taxon>
        <taxon>Arthropoda</taxon>
        <taxon>Chelicerata</taxon>
        <taxon>Arachnida</taxon>
        <taxon>Acari</taxon>
        <taxon>Acariformes</taxon>
        <taxon>Sarcoptiformes</taxon>
        <taxon>Oribatida</taxon>
        <taxon>Brachypylina</taxon>
        <taxon>Oppioidea</taxon>
        <taxon>Oppiidae</taxon>
        <taxon>Oppiella</taxon>
    </lineage>
</organism>
<dbReference type="GO" id="GO:0004725">
    <property type="term" value="F:protein tyrosine phosphatase activity"/>
    <property type="evidence" value="ECO:0007669"/>
    <property type="project" value="InterPro"/>
</dbReference>
<dbReference type="InterPro" id="IPR003595">
    <property type="entry name" value="Tyr_Pase_cat"/>
</dbReference>
<evidence type="ECO:0000313" key="3">
    <source>
        <dbReference type="EMBL" id="CAD7658178.1"/>
    </source>
</evidence>
<protein>
    <recommendedName>
        <fullName evidence="5">Protein tyrosine phosphatase</fullName>
    </recommendedName>
</protein>
<dbReference type="SMART" id="SM00404">
    <property type="entry name" value="PTPc_motif"/>
    <property type="match status" value="1"/>
</dbReference>
<feature type="domain" description="Tyrosine specific protein phosphatases" evidence="2">
    <location>
        <begin position="135"/>
        <end position="210"/>
    </location>
</feature>
<dbReference type="PRINTS" id="PR00700">
    <property type="entry name" value="PRTYPHPHTASE"/>
</dbReference>
<dbReference type="PANTHER" id="PTHR19134:SF561">
    <property type="entry name" value="PROTEIN TYROSINE PHOSPHATASE 36E, ISOFORM A"/>
    <property type="match status" value="1"/>
</dbReference>
<feature type="domain" description="Tyrosine-protein phosphatase" evidence="1">
    <location>
        <begin position="1"/>
        <end position="219"/>
    </location>
</feature>
<gene>
    <name evidence="3" type="ORF">ONB1V03_LOCUS14801</name>
</gene>
<evidence type="ECO:0000259" key="1">
    <source>
        <dbReference type="PROSITE" id="PS50055"/>
    </source>
</evidence>
<dbReference type="AlphaFoldDB" id="A0A7R9MDI6"/>
<dbReference type="InterPro" id="IPR000387">
    <property type="entry name" value="Tyr_Pase_dom"/>
</dbReference>
<dbReference type="InterPro" id="IPR016130">
    <property type="entry name" value="Tyr_Pase_AS"/>
</dbReference>
<dbReference type="GO" id="GO:0048666">
    <property type="term" value="P:neuron development"/>
    <property type="evidence" value="ECO:0007669"/>
    <property type="project" value="UniProtKB-ARBA"/>
</dbReference>
<dbReference type="PROSITE" id="PS50056">
    <property type="entry name" value="TYR_PHOSPHATASE_2"/>
    <property type="match status" value="1"/>
</dbReference>
<feature type="non-terminal residue" evidence="3">
    <location>
        <position position="1"/>
    </location>
</feature>
<dbReference type="EMBL" id="OC929262">
    <property type="protein sequence ID" value="CAD7658178.1"/>
    <property type="molecule type" value="Genomic_DNA"/>
</dbReference>
<dbReference type="InterPro" id="IPR050348">
    <property type="entry name" value="Protein-Tyr_Phosphatase"/>
</dbReference>
<dbReference type="OrthoDB" id="6507014at2759"/>
<dbReference type="Gene3D" id="3.90.190.10">
    <property type="entry name" value="Protein tyrosine phosphatase superfamily"/>
    <property type="match status" value="1"/>
</dbReference>
<name>A0A7R9MDI6_9ACAR</name>
<dbReference type="PANTHER" id="PTHR19134">
    <property type="entry name" value="RECEPTOR-TYPE TYROSINE-PROTEIN PHOSPHATASE"/>
    <property type="match status" value="1"/>
</dbReference>
<dbReference type="Pfam" id="PF00102">
    <property type="entry name" value="Y_phosphatase"/>
    <property type="match status" value="1"/>
</dbReference>
<dbReference type="SMART" id="SM00194">
    <property type="entry name" value="PTPc"/>
    <property type="match status" value="1"/>
</dbReference>